<dbReference type="Pfam" id="PF00590">
    <property type="entry name" value="TP_methylase"/>
    <property type="match status" value="1"/>
</dbReference>
<evidence type="ECO:0000256" key="5">
    <source>
        <dbReference type="ARBA" id="ARBA00022691"/>
    </source>
</evidence>
<dbReference type="InterPro" id="IPR000878">
    <property type="entry name" value="4pyrrol_Mease"/>
</dbReference>
<dbReference type="CDD" id="cd11644">
    <property type="entry name" value="Precorrin-6Y-MT"/>
    <property type="match status" value="1"/>
</dbReference>
<keyword evidence="3 7" id="KW-0489">Methyltransferase</keyword>
<dbReference type="InterPro" id="IPR012818">
    <property type="entry name" value="CbiE"/>
</dbReference>
<protein>
    <submittedName>
        <fullName evidence="7">Precorrin-6Y C(5,15)-methyltransferase</fullName>
        <ecNumber evidence="7">2.1.1.132</ecNumber>
    </submittedName>
</protein>
<dbReference type="InterPro" id="IPR006365">
    <property type="entry name" value="Cbl_synth_CobL"/>
</dbReference>
<comment type="caution">
    <text evidence="7">The sequence shown here is derived from an EMBL/GenBank/DDBJ whole genome shotgun (WGS) entry which is preliminary data.</text>
</comment>
<keyword evidence="4 7" id="KW-0808">Transferase</keyword>
<dbReference type="PIRSF" id="PIRSF036428">
    <property type="entry name" value="CobL"/>
    <property type="match status" value="1"/>
</dbReference>
<dbReference type="PANTHER" id="PTHR43182">
    <property type="entry name" value="COBALT-PRECORRIN-6B C(15)-METHYLTRANSFERASE (DECARBOXYLATING)"/>
    <property type="match status" value="1"/>
</dbReference>
<organism evidence="7 8">
    <name type="scientific">Novacetimonas maltaceti</name>
    <dbReference type="NCBI Taxonomy" id="1203393"/>
    <lineage>
        <taxon>Bacteria</taxon>
        <taxon>Pseudomonadati</taxon>
        <taxon>Pseudomonadota</taxon>
        <taxon>Alphaproteobacteria</taxon>
        <taxon>Acetobacterales</taxon>
        <taxon>Acetobacteraceae</taxon>
        <taxon>Novacetimonas</taxon>
    </lineage>
</organism>
<dbReference type="NCBIfam" id="TIGR02467">
    <property type="entry name" value="CbiE"/>
    <property type="match status" value="1"/>
</dbReference>
<dbReference type="EMBL" id="POTC01000026">
    <property type="protein sequence ID" value="POF62366.1"/>
    <property type="molecule type" value="Genomic_DNA"/>
</dbReference>
<dbReference type="SUPFAM" id="SSF53790">
    <property type="entry name" value="Tetrapyrrole methylase"/>
    <property type="match status" value="1"/>
</dbReference>
<dbReference type="EC" id="2.1.1.132" evidence="7"/>
<keyword evidence="5" id="KW-0949">S-adenosyl-L-methionine</keyword>
<dbReference type="Proteomes" id="UP000237344">
    <property type="component" value="Unassembled WGS sequence"/>
</dbReference>
<proteinExistence type="predicted"/>
<evidence type="ECO:0000256" key="1">
    <source>
        <dbReference type="ARBA" id="ARBA00004953"/>
    </source>
</evidence>
<reference evidence="7 8" key="1">
    <citation type="submission" date="2018-01" db="EMBL/GenBank/DDBJ databases">
        <title>Draft Genome Sequence of Komagataeibacter maltaceti LMG 1529, a Vinegar Producing Acetic Acid Bacterium Isolated from Malt Vinegar Brewery Acetifiers.</title>
        <authorList>
            <person name="Zhang Q."/>
            <person name="Hollensteiner J."/>
            <person name="Poehlein A."/>
            <person name="Daniel R."/>
        </authorList>
    </citation>
    <scope>NUCLEOTIDE SEQUENCE [LARGE SCALE GENOMIC DNA]</scope>
    <source>
        <strain evidence="7 8">LMG 1529</strain>
    </source>
</reference>
<dbReference type="AlphaFoldDB" id="A0A2S3W0J5"/>
<dbReference type="InterPro" id="IPR050714">
    <property type="entry name" value="Cobalamin_biosynth_MTase"/>
</dbReference>
<accession>A0A2S3W0J5</accession>
<feature type="domain" description="Tetrapyrrole methylase" evidence="6">
    <location>
        <begin position="7"/>
        <end position="194"/>
    </location>
</feature>
<name>A0A2S3W0J5_9PROT</name>
<dbReference type="InterPro" id="IPR029063">
    <property type="entry name" value="SAM-dependent_MTases_sf"/>
</dbReference>
<dbReference type="GO" id="GO:0046025">
    <property type="term" value="F:precorrin-6Y C5,15-methyltransferase (decarboxylating) activity"/>
    <property type="evidence" value="ECO:0007669"/>
    <property type="project" value="UniProtKB-EC"/>
</dbReference>
<dbReference type="RefSeq" id="WP_110095586.1">
    <property type="nucleotide sequence ID" value="NZ_NKUE01000018.1"/>
</dbReference>
<dbReference type="Gene3D" id="3.40.1010.10">
    <property type="entry name" value="Cobalt-precorrin-4 Transmethylase, Domain 1"/>
    <property type="match status" value="1"/>
</dbReference>
<dbReference type="InterPro" id="IPR014777">
    <property type="entry name" value="4pyrrole_Mease_sub1"/>
</dbReference>
<evidence type="ECO:0000256" key="2">
    <source>
        <dbReference type="ARBA" id="ARBA00022573"/>
    </source>
</evidence>
<keyword evidence="8" id="KW-1185">Reference proteome</keyword>
<comment type="pathway">
    <text evidence="1">Cofactor biosynthesis; adenosylcobalamin biosynthesis.</text>
</comment>
<dbReference type="SUPFAM" id="SSF53335">
    <property type="entry name" value="S-adenosyl-L-methionine-dependent methyltransferases"/>
    <property type="match status" value="1"/>
</dbReference>
<evidence type="ECO:0000259" key="6">
    <source>
        <dbReference type="Pfam" id="PF00590"/>
    </source>
</evidence>
<evidence type="ECO:0000256" key="3">
    <source>
        <dbReference type="ARBA" id="ARBA00022603"/>
    </source>
</evidence>
<dbReference type="CDD" id="cd02440">
    <property type="entry name" value="AdoMet_MTases"/>
    <property type="match status" value="1"/>
</dbReference>
<dbReference type="InterPro" id="IPR014008">
    <property type="entry name" value="Cbl_synth_MTase_CbiT"/>
</dbReference>
<dbReference type="Gene3D" id="3.40.50.150">
    <property type="entry name" value="Vaccinia Virus protein VP39"/>
    <property type="match status" value="1"/>
</dbReference>
<evidence type="ECO:0000256" key="4">
    <source>
        <dbReference type="ARBA" id="ARBA00022679"/>
    </source>
</evidence>
<evidence type="ECO:0000313" key="7">
    <source>
        <dbReference type="EMBL" id="POF62366.1"/>
    </source>
</evidence>
<dbReference type="OrthoDB" id="9787825at2"/>
<dbReference type="GO" id="GO:0009236">
    <property type="term" value="P:cobalamin biosynthetic process"/>
    <property type="evidence" value="ECO:0007669"/>
    <property type="project" value="UniProtKB-UniPathway"/>
</dbReference>
<dbReference type="GO" id="GO:0032259">
    <property type="term" value="P:methylation"/>
    <property type="evidence" value="ECO:0007669"/>
    <property type="project" value="UniProtKB-KW"/>
</dbReference>
<dbReference type="GO" id="GO:0008276">
    <property type="term" value="F:protein methyltransferase activity"/>
    <property type="evidence" value="ECO:0007669"/>
    <property type="project" value="InterPro"/>
</dbReference>
<dbReference type="NCBIfam" id="TIGR02469">
    <property type="entry name" value="CbiT"/>
    <property type="match status" value="1"/>
</dbReference>
<sequence length="414" mass="44169">MTHPAWLHVIGIGEDGVEGLSEVAQALIASAELVAGGRRHLLLVEGLMRGERLMWPTRISEGIERMLRWRGRRVVVLASGDPFSFGIGVTLCRHIPVQEMTCIPSPSSIALACARTGWARQDTTVLSICGRPMEVVAPALQPGARLIVLSADGRSPVTLAKWMTARGFGPSVIHVLEALGGPYERHLHMRADALAAGTAETINPLNLMGIEVVAEPGAMILPLSAGLPDDMFAHDGQITKREIRAATLSALAPRQGEMLWDIGGGAGSIAIEWMLRHPANRAVTIERNHDRAARIARNALTLGTPALRIVEGDALETLAALRDRNTPPPDAVFVGGGIGSPGLMEGTWDVLRPGGRLVANAVTLEGEVALLAAHARWGGSLSRMRIERVERIGTQSAFRPAMTVTQYAATRPAA</sequence>
<gene>
    <name evidence="7" type="primary">cobL</name>
    <name evidence="7" type="ORF">KMAL_20110</name>
</gene>
<dbReference type="UniPathway" id="UPA00148"/>
<keyword evidence="2" id="KW-0169">Cobalamin biosynthesis</keyword>
<evidence type="ECO:0000313" key="8">
    <source>
        <dbReference type="Proteomes" id="UP000237344"/>
    </source>
</evidence>
<dbReference type="InterPro" id="IPR035996">
    <property type="entry name" value="4pyrrol_Methylase_sf"/>
</dbReference>
<dbReference type="PANTHER" id="PTHR43182:SF1">
    <property type="entry name" value="COBALT-PRECORRIN-7 C(5)-METHYLTRANSFERASE"/>
    <property type="match status" value="1"/>
</dbReference>